<dbReference type="OrthoDB" id="5288100at2"/>
<evidence type="ECO:0000313" key="1">
    <source>
        <dbReference type="EMBL" id="AJW78640.1"/>
    </source>
</evidence>
<dbReference type="PATRIC" id="fig|33014.5.peg.1127"/>
<dbReference type="AlphaFoldDB" id="A0A0D5CH78"/>
<dbReference type="KEGG" id="cmh:VO01_05405"/>
<dbReference type="InterPro" id="IPR007357">
    <property type="entry name" value="PhrB-like"/>
</dbReference>
<dbReference type="SUPFAM" id="SSF48173">
    <property type="entry name" value="Cryptochrome/photolyase FAD-binding domain"/>
    <property type="match status" value="1"/>
</dbReference>
<dbReference type="Gene3D" id="1.25.40.80">
    <property type="match status" value="1"/>
</dbReference>
<dbReference type="PANTHER" id="PTHR38657:SF1">
    <property type="entry name" value="SLR1343 PROTEIN"/>
    <property type="match status" value="1"/>
</dbReference>
<dbReference type="Pfam" id="PF04244">
    <property type="entry name" value="DPRP"/>
    <property type="match status" value="1"/>
</dbReference>
<keyword evidence="1" id="KW-0456">Lyase</keyword>
<dbReference type="EMBL" id="QWEA01000129">
    <property type="protein sequence ID" value="RIJ43822.1"/>
    <property type="molecule type" value="Genomic_DNA"/>
</dbReference>
<organism evidence="1 3">
    <name type="scientific">Clavibacter michiganensis subsp. insidiosus</name>
    <dbReference type="NCBI Taxonomy" id="33014"/>
    <lineage>
        <taxon>Bacteria</taxon>
        <taxon>Bacillati</taxon>
        <taxon>Actinomycetota</taxon>
        <taxon>Actinomycetes</taxon>
        <taxon>Micrococcales</taxon>
        <taxon>Microbacteriaceae</taxon>
        <taxon>Clavibacter</taxon>
    </lineage>
</organism>
<dbReference type="InterPro" id="IPR052551">
    <property type="entry name" value="UV-DNA_repair_photolyase"/>
</dbReference>
<reference evidence="1 3" key="1">
    <citation type="journal article" date="2015" name="Genome Announc.">
        <title>Complete Genome Sequence of Clavibacter michiganensis subsp. insidiosus R1-1 Using PacBio Single-Molecule Real-Time Technology.</title>
        <authorList>
            <person name="Lu Y."/>
            <person name="Samac D.A."/>
            <person name="Glazebrook J."/>
            <person name="Ishimaru C.A."/>
        </authorList>
    </citation>
    <scope>NUCLEOTIDE SEQUENCE [LARGE SCALE GENOMIC DNA]</scope>
    <source>
        <strain evidence="1 3">R1-1</strain>
    </source>
</reference>
<dbReference type="InterPro" id="IPR036134">
    <property type="entry name" value="Crypto/Photolyase_FAD-like_sf"/>
</dbReference>
<dbReference type="GO" id="GO:0016829">
    <property type="term" value="F:lyase activity"/>
    <property type="evidence" value="ECO:0007669"/>
    <property type="project" value="UniProtKB-KW"/>
</dbReference>
<accession>A0A0D5CH78</accession>
<dbReference type="InterPro" id="IPR014729">
    <property type="entry name" value="Rossmann-like_a/b/a_fold"/>
</dbReference>
<dbReference type="Proteomes" id="UP000032604">
    <property type="component" value="Chromosome"/>
</dbReference>
<protein>
    <submittedName>
        <fullName evidence="2">Cryptochrome/photolyase family protein</fullName>
    </submittedName>
    <submittedName>
        <fullName evidence="1">Deoxyribodipyrimidine photolyase</fullName>
    </submittedName>
</protein>
<dbReference type="Gene3D" id="3.40.50.620">
    <property type="entry name" value="HUPs"/>
    <property type="match status" value="1"/>
</dbReference>
<reference evidence="2 4" key="2">
    <citation type="submission" date="2018-08" db="EMBL/GenBank/DDBJ databases">
        <title>Genome Sequence of Clavibacter michiganensis Subspecies type strains, and the Atypical Peach-Colored Strains Isolated from Tomato.</title>
        <authorList>
            <person name="Osdaghi E."/>
            <person name="Portier P."/>
            <person name="Briand M."/>
            <person name="Jacques M.-A."/>
        </authorList>
    </citation>
    <scope>NUCLEOTIDE SEQUENCE [LARGE SCALE GENOMIC DNA]</scope>
    <source>
        <strain evidence="2 4">CFBP 6488</strain>
    </source>
</reference>
<dbReference type="EMBL" id="CP011043">
    <property type="protein sequence ID" value="AJW78640.1"/>
    <property type="molecule type" value="Genomic_DNA"/>
</dbReference>
<evidence type="ECO:0000313" key="3">
    <source>
        <dbReference type="Proteomes" id="UP000032604"/>
    </source>
</evidence>
<dbReference type="RefSeq" id="WP_045527398.1">
    <property type="nucleotide sequence ID" value="NZ_CP011043.1"/>
</dbReference>
<gene>
    <name evidence="2" type="ORF">DZF93_05160</name>
    <name evidence="1" type="ORF">VO01_05405</name>
</gene>
<evidence type="ECO:0000313" key="2">
    <source>
        <dbReference type="EMBL" id="RIJ43822.1"/>
    </source>
</evidence>
<evidence type="ECO:0000313" key="4">
    <source>
        <dbReference type="Proteomes" id="UP000266634"/>
    </source>
</evidence>
<dbReference type="HOGENOM" id="CLU_031632_1_0_11"/>
<dbReference type="Gene3D" id="1.10.10.1710">
    <property type="entry name" value="Deoxyribodipyrimidine photolyase-related"/>
    <property type="match status" value="1"/>
</dbReference>
<dbReference type="Proteomes" id="UP000266634">
    <property type="component" value="Unassembled WGS sequence"/>
</dbReference>
<dbReference type="Gene3D" id="1.10.579.10">
    <property type="entry name" value="DNA Cyclobutane Dipyrimidine Photolyase, subunit A, domain 3"/>
    <property type="match status" value="1"/>
</dbReference>
<dbReference type="PANTHER" id="PTHR38657">
    <property type="entry name" value="SLR1343 PROTEIN"/>
    <property type="match status" value="1"/>
</dbReference>
<sequence>MERTRWILADQLGDHFDDGGRMLLIESRGLLARRPYHRAKAHLILSGIRHRARALGDRVEFHQVDHYRDVVAGRDDLEVIDPTSRGLRRLVAEIGAHVLPSRGFVTSEQEFAEWMAGRTSNRLVMEDFYRWSRARTGILMDGDDPVGGRWNYDHDNRERPPKGAASLGLPEPWWPEEDDIDAEVRADLDEWERKGLVRFVGEDGPRRFAVTPEEGRRAVDDFVASRLNDFGPFEDASLQGDWTMAHSLLSATMNMGVLDPADVIERIVAEHAAGRAPIQSVEGIVRQIMGWRDYVWHLYWAFEDDYTSQNRLDAHRGVPTALQELDASGIEAACLSHVVDKVRTHGWAHHIERLMILGNLALQRGYDPAAMNDWFIDSFVDGTPWVMPANVVGMALHADGGRMATKPYAGGGAYIDRMSDHCGGCPFDPKVRVGPTACPYTAGYWWFLDRNRERLRGNARMAQPLAGLGRLKDLPELVAQEDARRSL</sequence>
<proteinExistence type="predicted"/>
<name>A0A0D5CH78_9MICO</name>